<dbReference type="InterPro" id="IPR029044">
    <property type="entry name" value="Nucleotide-diphossugar_trans"/>
</dbReference>
<dbReference type="Pfam" id="PF03360">
    <property type="entry name" value="Glyco_transf_43"/>
    <property type="match status" value="1"/>
</dbReference>
<evidence type="ECO:0000256" key="13">
    <source>
        <dbReference type="PIRSR" id="PIRSR605027-4"/>
    </source>
</evidence>
<dbReference type="PROSITE" id="PS51034">
    <property type="entry name" value="ZP_2"/>
    <property type="match status" value="1"/>
</dbReference>
<dbReference type="GO" id="GO:0000139">
    <property type="term" value="C:Golgi membrane"/>
    <property type="evidence" value="ECO:0007669"/>
    <property type="project" value="UniProtKB-SubCell"/>
</dbReference>
<keyword evidence="8" id="KW-0472">Membrane</keyword>
<dbReference type="InterPro" id="IPR057475">
    <property type="entry name" value="CUT_C"/>
</dbReference>
<keyword evidence="12 14" id="KW-0464">Manganese</keyword>
<evidence type="ECO:0000256" key="5">
    <source>
        <dbReference type="ARBA" id="ARBA00022692"/>
    </source>
</evidence>
<evidence type="ECO:0000256" key="6">
    <source>
        <dbReference type="ARBA" id="ARBA00022968"/>
    </source>
</evidence>
<evidence type="ECO:0000256" key="12">
    <source>
        <dbReference type="PIRSR" id="PIRSR605027-3"/>
    </source>
</evidence>
<protein>
    <recommendedName>
        <fullName evidence="3 14">Galactosylgalactosylxylosylprotein 3-beta-glucuronosyltransferase</fullName>
        <ecNumber evidence="3 14">2.4.1.135</ecNumber>
    </recommendedName>
</protein>
<name>A0AA39LGC9_9BILA</name>
<keyword evidence="4 14" id="KW-0808">Transferase</keyword>
<keyword evidence="9" id="KW-0325">Glycoprotein</keyword>
<feature type="site" description="Interaction with galactose moiety of substrate glycoprotein" evidence="13">
    <location>
        <position position="326"/>
    </location>
</feature>
<evidence type="ECO:0000313" key="16">
    <source>
        <dbReference type="EMBL" id="KAK0396094.1"/>
    </source>
</evidence>
<proteinExistence type="inferred from homology"/>
<dbReference type="EC" id="2.4.1.135" evidence="3 14"/>
<dbReference type="GO" id="GO:0015018">
    <property type="term" value="F:galactosylgalactosylxylosylprotein 3-beta-glucuronosyltransferase activity"/>
    <property type="evidence" value="ECO:0007669"/>
    <property type="project" value="UniProtKB-UniRule"/>
</dbReference>
<evidence type="ECO:0000256" key="4">
    <source>
        <dbReference type="ARBA" id="ARBA00022679"/>
    </source>
</evidence>
<evidence type="ECO:0000256" key="9">
    <source>
        <dbReference type="ARBA" id="ARBA00023180"/>
    </source>
</evidence>
<evidence type="ECO:0000256" key="3">
    <source>
        <dbReference type="ARBA" id="ARBA00012641"/>
    </source>
</evidence>
<accession>A0AA39LGC9</accession>
<keyword evidence="12 14" id="KW-0479">Metal-binding</keyword>
<evidence type="ECO:0000256" key="14">
    <source>
        <dbReference type="RuleBase" id="RU363127"/>
    </source>
</evidence>
<dbReference type="Gene3D" id="3.90.550.10">
    <property type="entry name" value="Spore Coat Polysaccharide Biosynthesis Protein SpsA, Chain A"/>
    <property type="match status" value="1"/>
</dbReference>
<dbReference type="Proteomes" id="UP001175271">
    <property type="component" value="Unassembled WGS sequence"/>
</dbReference>
<dbReference type="EMBL" id="JAUCMV010000005">
    <property type="protein sequence ID" value="KAK0396094.1"/>
    <property type="molecule type" value="Genomic_DNA"/>
</dbReference>
<dbReference type="SUPFAM" id="SSF53448">
    <property type="entry name" value="Nucleotide-diphospho-sugar transferases"/>
    <property type="match status" value="1"/>
</dbReference>
<evidence type="ECO:0000313" key="17">
    <source>
        <dbReference type="Proteomes" id="UP001175271"/>
    </source>
</evidence>
<evidence type="ECO:0000256" key="8">
    <source>
        <dbReference type="ARBA" id="ARBA00023136"/>
    </source>
</evidence>
<dbReference type="PANTHER" id="PTHR10896:SF30">
    <property type="entry name" value="GALACTOSYLGALACTOSYLXYLOSYLPROTEIN 3-BETA-GLUCURONOSYLTRANSFERASE"/>
    <property type="match status" value="1"/>
</dbReference>
<dbReference type="GO" id="GO:0050650">
    <property type="term" value="P:chondroitin sulfate proteoglycan biosynthetic process"/>
    <property type="evidence" value="ECO:0007669"/>
    <property type="project" value="TreeGrafter"/>
</dbReference>
<keyword evidence="6 14" id="KW-0735">Signal-anchor</keyword>
<keyword evidence="5" id="KW-0812">Transmembrane</keyword>
<dbReference type="AlphaFoldDB" id="A0AA39LGC9"/>
<evidence type="ECO:0000256" key="2">
    <source>
        <dbReference type="ARBA" id="ARBA00007706"/>
    </source>
</evidence>
<evidence type="ECO:0000256" key="11">
    <source>
        <dbReference type="PIRSR" id="PIRSR605027-1"/>
    </source>
</evidence>
<keyword evidence="17" id="KW-1185">Reference proteome</keyword>
<evidence type="ECO:0000256" key="7">
    <source>
        <dbReference type="ARBA" id="ARBA00022989"/>
    </source>
</evidence>
<comment type="cofactor">
    <cofactor evidence="12 14">
        <name>Mn(2+)</name>
        <dbReference type="ChEBI" id="CHEBI:29035"/>
    </cofactor>
</comment>
<evidence type="ECO:0000259" key="15">
    <source>
        <dbReference type="PROSITE" id="PS51034"/>
    </source>
</evidence>
<dbReference type="PANTHER" id="PTHR10896">
    <property type="entry name" value="GALACTOSYLGALACTOSYLXYLOSYLPROTEIN 3-BETA-GLUCURONOSYLTRANSFERASE BETA-1,3-GLUCURONYLTRANSFERASE"/>
    <property type="match status" value="1"/>
</dbReference>
<keyword evidence="7" id="KW-1133">Transmembrane helix</keyword>
<comment type="similarity">
    <text evidence="2 14">Belongs to the glycosyltransferase 43 family.</text>
</comment>
<reference evidence="16" key="1">
    <citation type="submission" date="2023-06" db="EMBL/GenBank/DDBJ databases">
        <title>Genomic analysis of the entomopathogenic nematode Steinernema hermaphroditum.</title>
        <authorList>
            <person name="Schwarz E.M."/>
            <person name="Heppert J.K."/>
            <person name="Baniya A."/>
            <person name="Schwartz H.T."/>
            <person name="Tan C.-H."/>
            <person name="Antoshechkin I."/>
            <person name="Sternberg P.W."/>
            <person name="Goodrich-Blair H."/>
            <person name="Dillman A.R."/>
        </authorList>
    </citation>
    <scope>NUCLEOTIDE SEQUENCE</scope>
    <source>
        <strain evidence="16">PS9179</strain>
        <tissue evidence="16">Whole animal</tissue>
    </source>
</reference>
<comment type="pathway">
    <text evidence="14">Protein modification; protein glycosylation.</text>
</comment>
<dbReference type="InterPro" id="IPR005027">
    <property type="entry name" value="Glyco_trans_43"/>
</dbReference>
<comment type="catalytic activity">
    <reaction evidence="10 14">
        <text>3-O-(beta-D-galactosyl-(1-&gt;3)-beta-D-galactosyl-(1-&gt;4)-beta-D-xylosyl)-L-seryl-[protein] + UDP-alpha-D-glucuronate = 3-O-(beta-D-GlcA-(1-&gt;3)-beta-D-Gal-(1-&gt;3)-beta-D-Gal-(1-&gt;4)-beta-D-Xyl)-L-seryl-[protein] + UDP + H(+)</text>
        <dbReference type="Rhea" id="RHEA:24168"/>
        <dbReference type="Rhea" id="RHEA-COMP:12571"/>
        <dbReference type="Rhea" id="RHEA-COMP:12573"/>
        <dbReference type="ChEBI" id="CHEBI:15378"/>
        <dbReference type="ChEBI" id="CHEBI:58052"/>
        <dbReference type="ChEBI" id="CHEBI:58223"/>
        <dbReference type="ChEBI" id="CHEBI:132090"/>
        <dbReference type="ChEBI" id="CHEBI:132093"/>
        <dbReference type="EC" id="2.4.1.135"/>
    </reaction>
</comment>
<dbReference type="Pfam" id="PF25301">
    <property type="entry name" value="CUT_C"/>
    <property type="match status" value="1"/>
</dbReference>
<feature type="domain" description="ZP" evidence="15">
    <location>
        <begin position="1"/>
        <end position="81"/>
    </location>
</feature>
<evidence type="ECO:0000256" key="1">
    <source>
        <dbReference type="ARBA" id="ARBA00004606"/>
    </source>
</evidence>
<sequence length="428" mass="47739">MLVQNCYVEDMQGNKILIIDQNGCGVDQYVLSTPQYTRDLKTAFQESHVFKFAEKTVTRFTCQLRLCMNHDNGCEGITPPKCGSVADEDAVVHSKPLALEPPPISSTENDNDMLSYGPLDKKPPSISPKSVHGVPTAFGKNQMNRDKRQLVLVANGTHEMPPREAAVQRASSDNLPELDVVGILRVLDSPEDVEYFEERLKGGTAEEASALTCLPNGMYIGLIVTVIILDGTSKVAAVERILIRSGLRYVYFTATTEPGFPKRGWTHRNVALRYIRRHYKDYGRGAVVYFADDDNSYDVRLFNNYIRNVKAVGIWAVGLAGSALVEAPHVINGTITAWDVVYAPKRRFATDMAGFAINLELILQFDSAQFSRACIKTVPESCFLEQFNITKESCEAFGYDDEPKEILVWHTKTKNIGTRGEKHGYVIE</sequence>
<dbReference type="GO" id="GO:0046872">
    <property type="term" value="F:metal ion binding"/>
    <property type="evidence" value="ECO:0007669"/>
    <property type="project" value="UniProtKB-KW"/>
</dbReference>
<keyword evidence="14" id="KW-0333">Golgi apparatus</keyword>
<gene>
    <name evidence="16" type="ORF">QR680_001562</name>
</gene>
<comment type="caution">
    <text evidence="16">The sequence shown here is derived from an EMBL/GenBank/DDBJ whole genome shotgun (WGS) entry which is preliminary data.</text>
</comment>
<feature type="binding site" evidence="12">
    <location>
        <position position="294"/>
    </location>
    <ligand>
        <name>Mn(2+)</name>
        <dbReference type="ChEBI" id="CHEBI:29035"/>
    </ligand>
</feature>
<feature type="active site" description="Proton donor/acceptor" evidence="11">
    <location>
        <position position="380"/>
    </location>
</feature>
<dbReference type="GO" id="GO:0005975">
    <property type="term" value="P:carbohydrate metabolic process"/>
    <property type="evidence" value="ECO:0007669"/>
    <property type="project" value="TreeGrafter"/>
</dbReference>
<organism evidence="16 17">
    <name type="scientific">Steinernema hermaphroditum</name>
    <dbReference type="NCBI Taxonomy" id="289476"/>
    <lineage>
        <taxon>Eukaryota</taxon>
        <taxon>Metazoa</taxon>
        <taxon>Ecdysozoa</taxon>
        <taxon>Nematoda</taxon>
        <taxon>Chromadorea</taxon>
        <taxon>Rhabditida</taxon>
        <taxon>Tylenchina</taxon>
        <taxon>Panagrolaimomorpha</taxon>
        <taxon>Strongyloidoidea</taxon>
        <taxon>Steinernematidae</taxon>
        <taxon>Steinernema</taxon>
    </lineage>
</organism>
<evidence type="ECO:0000256" key="10">
    <source>
        <dbReference type="ARBA" id="ARBA00047979"/>
    </source>
</evidence>
<dbReference type="InterPro" id="IPR001507">
    <property type="entry name" value="ZP_dom"/>
</dbReference>
<comment type="subcellular location">
    <subcellularLocation>
        <location evidence="14">Golgi apparatus membrane</location>
        <topology evidence="14">Single-pass type II membrane protein</topology>
    </subcellularLocation>
    <subcellularLocation>
        <location evidence="1">Membrane</location>
        <topology evidence="1">Single-pass type II membrane protein</topology>
    </subcellularLocation>
</comment>